<accession>A0A4P6L3W7</accession>
<dbReference type="RefSeq" id="WP_130189094.1">
    <property type="nucleotide sequence ID" value="NZ_CP035913.1"/>
</dbReference>
<proteinExistence type="predicted"/>
<evidence type="ECO:0000256" key="1">
    <source>
        <dbReference type="SAM" id="SignalP"/>
    </source>
</evidence>
<dbReference type="SUPFAM" id="SSF159594">
    <property type="entry name" value="XCC0632-like"/>
    <property type="match status" value="1"/>
</dbReference>
<dbReference type="KEGG" id="plue:EWM63_25845"/>
<sequence length="203" mass="20884">MTPLFVRGSFAPALALAAVLLTGCAAPPSDHFYTLAGGPAPASVGGTAPVYIEMLAVNIPASVNRDQLVVGTGEGRVDVLDQHRWAGPLADEIGSALSLGVAARLGAIDVYRTPAPEGAAVYRISTNVQRFESVPGSYALVDAVWSVRQVGSATVLTCRSVLREDAGTAYETVVAGHRVALGKLADTIAAAVRDRQAGKATNC</sequence>
<feature type="domain" description="ABC-type transport auxiliary lipoprotein component" evidence="2">
    <location>
        <begin position="33"/>
        <end position="189"/>
    </location>
</feature>
<keyword evidence="1" id="KW-0732">Signal</keyword>
<dbReference type="AlphaFoldDB" id="A0A4P6L3W7"/>
<gene>
    <name evidence="3" type="ORF">EWM63_25845</name>
</gene>
<dbReference type="EMBL" id="CP035913">
    <property type="protein sequence ID" value="QBE65985.1"/>
    <property type="molecule type" value="Genomic_DNA"/>
</dbReference>
<feature type="chain" id="PRO_5020590486" evidence="1">
    <location>
        <begin position="18"/>
        <end position="203"/>
    </location>
</feature>
<evidence type="ECO:0000259" key="2">
    <source>
        <dbReference type="Pfam" id="PF03886"/>
    </source>
</evidence>
<evidence type="ECO:0000313" key="4">
    <source>
        <dbReference type="Proteomes" id="UP000290637"/>
    </source>
</evidence>
<dbReference type="Gene3D" id="3.40.50.10610">
    <property type="entry name" value="ABC-type transport auxiliary lipoprotein component"/>
    <property type="match status" value="1"/>
</dbReference>
<dbReference type="Proteomes" id="UP000290637">
    <property type="component" value="Chromosome"/>
</dbReference>
<organism evidence="3 4">
    <name type="scientific">Pseudoduganella lutea</name>
    <dbReference type="NCBI Taxonomy" id="321985"/>
    <lineage>
        <taxon>Bacteria</taxon>
        <taxon>Pseudomonadati</taxon>
        <taxon>Pseudomonadota</taxon>
        <taxon>Betaproteobacteria</taxon>
        <taxon>Burkholderiales</taxon>
        <taxon>Oxalobacteraceae</taxon>
        <taxon>Telluria group</taxon>
        <taxon>Pseudoduganella</taxon>
    </lineage>
</organism>
<name>A0A4P6L3W7_9BURK</name>
<dbReference type="PROSITE" id="PS51257">
    <property type="entry name" value="PROKAR_LIPOPROTEIN"/>
    <property type="match status" value="1"/>
</dbReference>
<dbReference type="InterPro" id="IPR005586">
    <property type="entry name" value="ABC_trans_aux"/>
</dbReference>
<dbReference type="OrthoDB" id="1494661at2"/>
<protein>
    <submittedName>
        <fullName evidence="3">Membrane integrity-associated transporter subunit PqiC</fullName>
    </submittedName>
</protein>
<dbReference type="Pfam" id="PF03886">
    <property type="entry name" value="ABC_trans_aux"/>
    <property type="match status" value="1"/>
</dbReference>
<reference evidence="3 4" key="1">
    <citation type="submission" date="2019-02" db="EMBL/GenBank/DDBJ databases">
        <title>Draft Genome Sequences of Six Type Strains of the Genus Massilia.</title>
        <authorList>
            <person name="Miess H."/>
            <person name="Frediansyhah A."/>
            <person name="Gross H."/>
        </authorList>
    </citation>
    <scope>NUCLEOTIDE SEQUENCE [LARGE SCALE GENOMIC DNA]</scope>
    <source>
        <strain evidence="3 4">DSM 17473</strain>
    </source>
</reference>
<feature type="signal peptide" evidence="1">
    <location>
        <begin position="1"/>
        <end position="17"/>
    </location>
</feature>
<keyword evidence="4" id="KW-1185">Reference proteome</keyword>
<evidence type="ECO:0000313" key="3">
    <source>
        <dbReference type="EMBL" id="QBE65985.1"/>
    </source>
</evidence>